<name>A0ACC0BVV0_CATRO</name>
<evidence type="ECO:0000313" key="1">
    <source>
        <dbReference type="EMBL" id="KAI5676722.1"/>
    </source>
</evidence>
<dbReference type="EMBL" id="CM044702">
    <property type="protein sequence ID" value="KAI5676722.1"/>
    <property type="molecule type" value="Genomic_DNA"/>
</dbReference>
<dbReference type="Proteomes" id="UP001060085">
    <property type="component" value="Linkage Group LG02"/>
</dbReference>
<evidence type="ECO:0000313" key="2">
    <source>
        <dbReference type="Proteomes" id="UP001060085"/>
    </source>
</evidence>
<proteinExistence type="predicted"/>
<comment type="caution">
    <text evidence="1">The sequence shown here is derived from an EMBL/GenBank/DDBJ whole genome shotgun (WGS) entry which is preliminary data.</text>
</comment>
<protein>
    <submittedName>
        <fullName evidence="1">Uncharacterized protein</fullName>
    </submittedName>
</protein>
<gene>
    <name evidence="1" type="ORF">M9H77_07672</name>
</gene>
<organism evidence="1 2">
    <name type="scientific">Catharanthus roseus</name>
    <name type="common">Madagascar periwinkle</name>
    <name type="synonym">Vinca rosea</name>
    <dbReference type="NCBI Taxonomy" id="4058"/>
    <lineage>
        <taxon>Eukaryota</taxon>
        <taxon>Viridiplantae</taxon>
        <taxon>Streptophyta</taxon>
        <taxon>Embryophyta</taxon>
        <taxon>Tracheophyta</taxon>
        <taxon>Spermatophyta</taxon>
        <taxon>Magnoliopsida</taxon>
        <taxon>eudicotyledons</taxon>
        <taxon>Gunneridae</taxon>
        <taxon>Pentapetalae</taxon>
        <taxon>asterids</taxon>
        <taxon>lamiids</taxon>
        <taxon>Gentianales</taxon>
        <taxon>Apocynaceae</taxon>
        <taxon>Rauvolfioideae</taxon>
        <taxon>Vinceae</taxon>
        <taxon>Catharanthinae</taxon>
        <taxon>Catharanthus</taxon>
    </lineage>
</organism>
<keyword evidence="2" id="KW-1185">Reference proteome</keyword>
<reference evidence="2" key="1">
    <citation type="journal article" date="2023" name="Nat. Plants">
        <title>Single-cell RNA sequencing provides a high-resolution roadmap for understanding the multicellular compartmentation of specialized metabolism.</title>
        <authorList>
            <person name="Sun S."/>
            <person name="Shen X."/>
            <person name="Li Y."/>
            <person name="Li Y."/>
            <person name="Wang S."/>
            <person name="Li R."/>
            <person name="Zhang H."/>
            <person name="Shen G."/>
            <person name="Guo B."/>
            <person name="Wei J."/>
            <person name="Xu J."/>
            <person name="St-Pierre B."/>
            <person name="Chen S."/>
            <person name="Sun C."/>
        </authorList>
    </citation>
    <scope>NUCLEOTIDE SEQUENCE [LARGE SCALE GENOMIC DNA]</scope>
</reference>
<accession>A0ACC0BVV0</accession>
<sequence length="618" mass="69045">MMEQYEILEQIGKGAFGSALLVRHKHEKKKYVLKKIRLARQTNRTRRNAHQEGCYVCIVIGYCEGGDMAGAIKKANGVHFSEEKLCKWLVQLLMALDYLHTNHILHRDVKCSNIFLTKDQDIRLGKTYYLLLVVYFNFGKLLSSINTVFPGDFGLAKMLSSDDLASSLTADCLLLPFCVFKIVGTPSYMCPELLADIPYGSKSDIWSLGCCIYEMAALKPAFKAFLQNLKVDTTGIAYLDMQALINKINKSIVAPLPTTYSGSFRSLIKSMLRKNPELRPNAAELLRHPHLQAYVLNVHLKLNSPRRSSFPIHWPETDYINKSRFSVPGNVSVAHRERRLSSAGDRTLNPSISEADQDRSVSNKTIKNIPSCFDRKSALSVGSTHQGASITKRLPASRTSGNKPVSGSRRASLPLPSKVEVRQLGRQPSLGALDCLKSPDISVNAPRLDRMVEFNLDSYDDSFLPVRRTSSASVQGSNSPHCDRSLMKDKCTVQVVDKPFNRLSFTDAWEGFPKTPANREEASDCSDQNATAGASSRTSSDLRRCRFDMSSYQQRAEALEGLLEFSARLLQQERFDELGVLLKPFGPGKVSPRETAIWLTKSFKENTAKPEDHPVQLV</sequence>